<dbReference type="AlphaFoldDB" id="A0A2N3NKW1"/>
<feature type="compositionally biased region" description="Basic and acidic residues" evidence="1">
    <location>
        <begin position="353"/>
        <end position="366"/>
    </location>
</feature>
<feature type="compositionally biased region" description="Polar residues" evidence="1">
    <location>
        <begin position="57"/>
        <end position="87"/>
    </location>
</feature>
<feature type="compositionally biased region" description="Polar residues" evidence="1">
    <location>
        <begin position="313"/>
        <end position="328"/>
    </location>
</feature>
<proteinExistence type="predicted"/>
<dbReference type="Pfam" id="PF25438">
    <property type="entry name" value="DUF7896"/>
    <property type="match status" value="1"/>
</dbReference>
<feature type="region of interest" description="Disordered" evidence="1">
    <location>
        <begin position="312"/>
        <end position="382"/>
    </location>
</feature>
<dbReference type="PANTHER" id="PTHR42031">
    <property type="entry name" value="KEY LIME PATHOGENICITY PROTEIN"/>
    <property type="match status" value="1"/>
</dbReference>
<dbReference type="PANTHER" id="PTHR42031:SF1">
    <property type="entry name" value="KEY LIME PATHOGENICITY PROTEIN"/>
    <property type="match status" value="1"/>
</dbReference>
<feature type="compositionally biased region" description="Basic and acidic residues" evidence="1">
    <location>
        <begin position="550"/>
        <end position="560"/>
    </location>
</feature>
<dbReference type="OrthoDB" id="5377599at2759"/>
<keyword evidence="4" id="KW-1185">Reference proteome</keyword>
<dbReference type="STRING" id="41688.A0A2N3NKW1"/>
<evidence type="ECO:0000313" key="4">
    <source>
        <dbReference type="Proteomes" id="UP000233524"/>
    </source>
</evidence>
<feature type="compositionally biased region" description="Basic residues" evidence="1">
    <location>
        <begin position="476"/>
        <end position="486"/>
    </location>
</feature>
<feature type="compositionally biased region" description="Polar residues" evidence="1">
    <location>
        <begin position="367"/>
        <end position="376"/>
    </location>
</feature>
<feature type="domain" description="DUF7896" evidence="2">
    <location>
        <begin position="427"/>
        <end position="516"/>
    </location>
</feature>
<comment type="caution">
    <text evidence="3">The sequence shown here is derived from an EMBL/GenBank/DDBJ whole genome shotgun (WGS) entry which is preliminary data.</text>
</comment>
<feature type="region of interest" description="Disordered" evidence="1">
    <location>
        <begin position="476"/>
        <end position="504"/>
    </location>
</feature>
<name>A0A2N3NKW1_9PEZI</name>
<feature type="region of interest" description="Disordered" evidence="1">
    <location>
        <begin position="532"/>
        <end position="563"/>
    </location>
</feature>
<sequence length="654" mass="71527">MNFTPEQIQHELENIQSMEGFLKERQCFLESLQSTQPHSDRVNSEGTLFPTNTYQLASGDPHQNQFTSSSSRRATVSMTPRSQSNVGFASAPIRRDNNMMRSRSNMSAQSQPMSRSVSQASLNMGSQGFFGAGMVDGVYQDESPSPQLLGSQVRPVADRLPKVQEDPTLDVGQTPFEYLMSIEPELRMGGLMNTYYPAITQNDYVGYSDSNGTSATPSLVSADSATVPDMGPLTRENSSIGHAFIDALPPLSRTASHGPAELTIDLGGAAGKAAAMSYHFGMGSSTSEKMSLNLRATKEVSPSLCLAPESTEMLRTTSGSSMKSTASYQGRRAKEALERQIQNGSRIAIAPREGSEDVKSTSKRADSTGSSPSKCSASAKRHSTIAHQYQRRKQPKVFCDKCNEYPDGFRGEHELRRHTNSKHAKLVAKWVCRDPTSVGRKPGIDAMYPLSKCKACLSTKKYGAYYNAAAHLRRAHFRKRTARGKKRAENRDNRKAKQQDSSWPPMADLKHWMVRVLVRKDGGEEIIQEMEEDDGASFDAECPEPSQQEDSSKPQEHDIDFVTSGNGGAFDFSALDVNAYAGMMRDLDPLDTIMDNYDGSPNPATVGSSCAGFDLSPYQNSASSSPYEDAISTMASPSVGSGPYDVFQPTTHRF</sequence>
<evidence type="ECO:0000313" key="3">
    <source>
        <dbReference type="EMBL" id="PKS13070.1"/>
    </source>
</evidence>
<dbReference type="VEuPathDB" id="FungiDB:jhhlp_000411"/>
<dbReference type="Proteomes" id="UP000233524">
    <property type="component" value="Unassembled WGS sequence"/>
</dbReference>
<dbReference type="EMBL" id="NLAX01000002">
    <property type="protein sequence ID" value="PKS13070.1"/>
    <property type="molecule type" value="Genomic_DNA"/>
</dbReference>
<dbReference type="InParanoid" id="A0A2N3NKW1"/>
<evidence type="ECO:0000256" key="1">
    <source>
        <dbReference type="SAM" id="MobiDB-lite"/>
    </source>
</evidence>
<reference evidence="3 4" key="1">
    <citation type="journal article" date="2017" name="G3 (Bethesda)">
        <title>First Draft Genome Sequence of the Pathogenic Fungus Lomentospora prolificans (Formerly Scedosporium prolificans).</title>
        <authorList>
            <person name="Luo R."/>
            <person name="Zimin A."/>
            <person name="Workman R."/>
            <person name="Fan Y."/>
            <person name="Pertea G."/>
            <person name="Grossman N."/>
            <person name="Wear M.P."/>
            <person name="Jia B."/>
            <person name="Miller H."/>
            <person name="Casadevall A."/>
            <person name="Timp W."/>
            <person name="Zhang S.X."/>
            <person name="Salzberg S.L."/>
        </authorList>
    </citation>
    <scope>NUCLEOTIDE SEQUENCE [LARGE SCALE GENOMIC DNA]</scope>
    <source>
        <strain evidence="3 4">JHH-5317</strain>
    </source>
</reference>
<dbReference type="InterPro" id="IPR057218">
    <property type="entry name" value="DUF7896"/>
</dbReference>
<organism evidence="3 4">
    <name type="scientific">Lomentospora prolificans</name>
    <dbReference type="NCBI Taxonomy" id="41688"/>
    <lineage>
        <taxon>Eukaryota</taxon>
        <taxon>Fungi</taxon>
        <taxon>Dikarya</taxon>
        <taxon>Ascomycota</taxon>
        <taxon>Pezizomycotina</taxon>
        <taxon>Sordariomycetes</taxon>
        <taxon>Hypocreomycetidae</taxon>
        <taxon>Microascales</taxon>
        <taxon>Microascaceae</taxon>
        <taxon>Lomentospora</taxon>
    </lineage>
</organism>
<gene>
    <name evidence="3" type="ORF">jhhlp_000411</name>
</gene>
<protein>
    <recommendedName>
        <fullName evidence="2">DUF7896 domain-containing protein</fullName>
    </recommendedName>
</protein>
<evidence type="ECO:0000259" key="2">
    <source>
        <dbReference type="Pfam" id="PF25438"/>
    </source>
</evidence>
<feature type="compositionally biased region" description="Basic and acidic residues" evidence="1">
    <location>
        <begin position="487"/>
        <end position="498"/>
    </location>
</feature>
<feature type="region of interest" description="Disordered" evidence="1">
    <location>
        <begin position="57"/>
        <end position="112"/>
    </location>
</feature>
<accession>A0A2N3NKW1</accession>